<sequence length="318" mass="35350">MNSFSIFNFQFSIIIVPLVIGYLLDLLFGDPRKLPHPIVAFGNIIAWCERHLNKGNHRKTKGCFIAIGLPLATLCTGGVLAWGSWLIHPAVYYIVASVFVFYGLANHSLIQEGGEVIRTLETQGLEAGRKRLSWIVGRDTSQLPPKKIYTAVLETMAENLSDGVVAPLFFYALGGFPAMMMYKMVNTLDSMLGYKDARYKDFGCCSAHLDDILNYIPARLTALLMALSGYRKGIFSFIRKYARQHASPNSGYPESAMAGILNCRFGGPNIYHGILVEKPYIGSNDRELSGRDYKRAARVNQTVCLVTVLLICTIYSII</sequence>
<comment type="pathway">
    <text evidence="2 9">Cofactor biosynthesis; adenosylcobalamin biosynthesis.</text>
</comment>
<dbReference type="RefSeq" id="WP_186974527.1">
    <property type="nucleotide sequence ID" value="NZ_JACOOH010000001.1"/>
</dbReference>
<feature type="transmembrane region" description="Helical" evidence="9">
    <location>
        <begin position="164"/>
        <end position="182"/>
    </location>
</feature>
<gene>
    <name evidence="9 10" type="primary">cobD</name>
    <name evidence="10" type="ORF">H8S64_00260</name>
</gene>
<evidence type="ECO:0000256" key="6">
    <source>
        <dbReference type="ARBA" id="ARBA00022692"/>
    </source>
</evidence>
<evidence type="ECO:0000256" key="7">
    <source>
        <dbReference type="ARBA" id="ARBA00022989"/>
    </source>
</evidence>
<dbReference type="PANTHER" id="PTHR34308:SF1">
    <property type="entry name" value="COBALAMIN BIOSYNTHESIS PROTEIN CBIB"/>
    <property type="match status" value="1"/>
</dbReference>
<keyword evidence="5 9" id="KW-0169">Cobalamin biosynthesis</keyword>
<keyword evidence="7 9" id="KW-1133">Transmembrane helix</keyword>
<dbReference type="NCBIfam" id="TIGR00380">
    <property type="entry name" value="cobal_cbiB"/>
    <property type="match status" value="1"/>
</dbReference>
<evidence type="ECO:0000256" key="8">
    <source>
        <dbReference type="ARBA" id="ARBA00023136"/>
    </source>
</evidence>
<proteinExistence type="inferred from homology"/>
<comment type="subcellular location">
    <subcellularLocation>
        <location evidence="1 9">Cell membrane</location>
        <topology evidence="1 9">Multi-pass membrane protein</topology>
    </subcellularLocation>
</comment>
<evidence type="ECO:0000313" key="10">
    <source>
        <dbReference type="EMBL" id="MBC5619523.1"/>
    </source>
</evidence>
<evidence type="ECO:0000256" key="2">
    <source>
        <dbReference type="ARBA" id="ARBA00004953"/>
    </source>
</evidence>
<feature type="transmembrane region" description="Helical" evidence="9">
    <location>
        <begin position="63"/>
        <end position="85"/>
    </location>
</feature>
<evidence type="ECO:0000256" key="9">
    <source>
        <dbReference type="HAMAP-Rule" id="MF_00024"/>
    </source>
</evidence>
<feature type="transmembrane region" description="Helical" evidence="9">
    <location>
        <begin position="91"/>
        <end position="110"/>
    </location>
</feature>
<dbReference type="EMBL" id="JACOOH010000001">
    <property type="protein sequence ID" value="MBC5619523.1"/>
    <property type="molecule type" value="Genomic_DNA"/>
</dbReference>
<dbReference type="InterPro" id="IPR004485">
    <property type="entry name" value="Cobalamin_biosynth_CobD/CbiB"/>
</dbReference>
<evidence type="ECO:0000256" key="5">
    <source>
        <dbReference type="ARBA" id="ARBA00022573"/>
    </source>
</evidence>
<comment type="function">
    <text evidence="9">Converts cobyric acid to cobinamide by the addition of aminopropanol on the F carboxylic group.</text>
</comment>
<evidence type="ECO:0000256" key="1">
    <source>
        <dbReference type="ARBA" id="ARBA00004651"/>
    </source>
</evidence>
<feature type="transmembrane region" description="Helical" evidence="9">
    <location>
        <begin position="299"/>
        <end position="317"/>
    </location>
</feature>
<dbReference type="HAMAP" id="MF_00024">
    <property type="entry name" value="CobD_CbiB"/>
    <property type="match status" value="1"/>
</dbReference>
<keyword evidence="4 9" id="KW-1003">Cell membrane</keyword>
<accession>A0ABR7CV29</accession>
<keyword evidence="11" id="KW-1185">Reference proteome</keyword>
<evidence type="ECO:0000256" key="4">
    <source>
        <dbReference type="ARBA" id="ARBA00022475"/>
    </source>
</evidence>
<dbReference type="Pfam" id="PF03186">
    <property type="entry name" value="CobD_Cbib"/>
    <property type="match status" value="1"/>
</dbReference>
<evidence type="ECO:0000256" key="3">
    <source>
        <dbReference type="ARBA" id="ARBA00006263"/>
    </source>
</evidence>
<reference evidence="10 11" key="1">
    <citation type="submission" date="2020-08" db="EMBL/GenBank/DDBJ databases">
        <title>Genome public.</title>
        <authorList>
            <person name="Liu C."/>
            <person name="Sun Q."/>
        </authorList>
    </citation>
    <scope>NUCLEOTIDE SEQUENCE [LARGE SCALE GENOMIC DNA]</scope>
    <source>
        <strain evidence="10 11">NSJ-56</strain>
    </source>
</reference>
<name>A0ABR7CV29_9BACT</name>
<dbReference type="Proteomes" id="UP000646484">
    <property type="component" value="Unassembled WGS sequence"/>
</dbReference>
<protein>
    <recommendedName>
        <fullName evidence="9">Cobalamin biosynthesis protein CobD</fullName>
    </recommendedName>
</protein>
<dbReference type="PANTHER" id="PTHR34308">
    <property type="entry name" value="COBALAMIN BIOSYNTHESIS PROTEIN CBIB"/>
    <property type="match status" value="1"/>
</dbReference>
<comment type="similarity">
    <text evidence="3 9">Belongs to the CobD/CbiB family.</text>
</comment>
<feature type="transmembrane region" description="Helical" evidence="9">
    <location>
        <begin position="6"/>
        <end position="28"/>
    </location>
</feature>
<evidence type="ECO:0000313" key="11">
    <source>
        <dbReference type="Proteomes" id="UP000646484"/>
    </source>
</evidence>
<organism evidence="10 11">
    <name type="scientific">Butyricimonas hominis</name>
    <dbReference type="NCBI Taxonomy" id="2763032"/>
    <lineage>
        <taxon>Bacteria</taxon>
        <taxon>Pseudomonadati</taxon>
        <taxon>Bacteroidota</taxon>
        <taxon>Bacteroidia</taxon>
        <taxon>Bacteroidales</taxon>
        <taxon>Odoribacteraceae</taxon>
        <taxon>Butyricimonas</taxon>
    </lineage>
</organism>
<keyword evidence="8 9" id="KW-0472">Membrane</keyword>
<keyword evidence="6 9" id="KW-0812">Transmembrane</keyword>
<comment type="caution">
    <text evidence="10">The sequence shown here is derived from an EMBL/GenBank/DDBJ whole genome shotgun (WGS) entry which is preliminary data.</text>
</comment>